<dbReference type="Proteomes" id="UP000823674">
    <property type="component" value="Chromosome A05"/>
</dbReference>
<dbReference type="InterPro" id="IPR027109">
    <property type="entry name" value="Swc4/Dmap1"/>
</dbReference>
<accession>A0ABQ7M9N3</accession>
<evidence type="ECO:0000256" key="6">
    <source>
        <dbReference type="SAM" id="MobiDB-lite"/>
    </source>
</evidence>
<dbReference type="CDD" id="cd11658">
    <property type="entry name" value="SANT_DMAP1_like"/>
    <property type="match status" value="1"/>
</dbReference>
<dbReference type="Pfam" id="PF16282">
    <property type="entry name" value="SANT_DAMP1_like"/>
    <property type="match status" value="1"/>
</dbReference>
<dbReference type="InterPro" id="IPR001005">
    <property type="entry name" value="SANT/Myb"/>
</dbReference>
<keyword evidence="5" id="KW-0539">Nucleus</keyword>
<organism evidence="8 9">
    <name type="scientific">Brassica rapa subsp. trilocularis</name>
    <dbReference type="NCBI Taxonomy" id="1813537"/>
    <lineage>
        <taxon>Eukaryota</taxon>
        <taxon>Viridiplantae</taxon>
        <taxon>Streptophyta</taxon>
        <taxon>Embryophyta</taxon>
        <taxon>Tracheophyta</taxon>
        <taxon>Spermatophyta</taxon>
        <taxon>Magnoliopsida</taxon>
        <taxon>eudicotyledons</taxon>
        <taxon>Gunneridae</taxon>
        <taxon>Pentapetalae</taxon>
        <taxon>rosids</taxon>
        <taxon>malvids</taxon>
        <taxon>Brassicales</taxon>
        <taxon>Brassicaceae</taxon>
        <taxon>Brassiceae</taxon>
        <taxon>Brassica</taxon>
    </lineage>
</organism>
<reference evidence="8 9" key="1">
    <citation type="submission" date="2021-03" db="EMBL/GenBank/DDBJ databases">
        <authorList>
            <person name="King G.J."/>
            <person name="Bancroft I."/>
            <person name="Baten A."/>
            <person name="Bloomfield J."/>
            <person name="Borpatragohain P."/>
            <person name="He Z."/>
            <person name="Irish N."/>
            <person name="Irwin J."/>
            <person name="Liu K."/>
            <person name="Mauleon R.P."/>
            <person name="Moore J."/>
            <person name="Morris R."/>
            <person name="Ostergaard L."/>
            <person name="Wang B."/>
            <person name="Wells R."/>
        </authorList>
    </citation>
    <scope>NUCLEOTIDE SEQUENCE [LARGE SCALE GENOMIC DNA]</scope>
    <source>
        <strain evidence="8">R-o-18</strain>
        <tissue evidence="8">Leaf</tissue>
    </source>
</reference>
<dbReference type="SMART" id="SM00717">
    <property type="entry name" value="SANT"/>
    <property type="match status" value="1"/>
</dbReference>
<comment type="subcellular location">
    <subcellularLocation>
        <location evidence="1">Nucleus</location>
    </subcellularLocation>
</comment>
<evidence type="ECO:0000256" key="1">
    <source>
        <dbReference type="ARBA" id="ARBA00004123"/>
    </source>
</evidence>
<dbReference type="InterPro" id="IPR032563">
    <property type="entry name" value="DAMP1_SANT-like"/>
</dbReference>
<dbReference type="InterPro" id="IPR008468">
    <property type="entry name" value="DMAP1"/>
</dbReference>
<gene>
    <name evidence="8" type="primary">A05p001670.1_BraROA</name>
    <name evidence="8" type="ORF">IGI04_017307</name>
</gene>
<evidence type="ECO:0000256" key="5">
    <source>
        <dbReference type="ARBA" id="ARBA00023242"/>
    </source>
</evidence>
<keyword evidence="9" id="KW-1185">Reference proteome</keyword>
<protein>
    <recommendedName>
        <fullName evidence="7">Myb-like domain-containing protein</fullName>
    </recommendedName>
</protein>
<feature type="domain" description="Myb-like" evidence="7">
    <location>
        <begin position="129"/>
        <end position="178"/>
    </location>
</feature>
<evidence type="ECO:0000313" key="9">
    <source>
        <dbReference type="Proteomes" id="UP000823674"/>
    </source>
</evidence>
<feature type="region of interest" description="Disordered" evidence="6">
    <location>
        <begin position="456"/>
        <end position="487"/>
    </location>
</feature>
<evidence type="ECO:0000313" key="8">
    <source>
        <dbReference type="EMBL" id="KAG5395493.1"/>
    </source>
</evidence>
<dbReference type="SUPFAM" id="SSF46689">
    <property type="entry name" value="Homeodomain-like"/>
    <property type="match status" value="1"/>
</dbReference>
<evidence type="ECO:0000256" key="2">
    <source>
        <dbReference type="ARBA" id="ARBA00022853"/>
    </source>
</evidence>
<feature type="compositionally biased region" description="Basic and acidic residues" evidence="6">
    <location>
        <begin position="21"/>
        <end position="39"/>
    </location>
</feature>
<dbReference type="PANTHER" id="PTHR12855">
    <property type="entry name" value="DNA METHYLTRANSFERASE 1-ASSOCIATED PROTEIN 1 FAMILY MEMBER"/>
    <property type="match status" value="1"/>
</dbReference>
<keyword evidence="3" id="KW-0805">Transcription regulation</keyword>
<dbReference type="Pfam" id="PF05499">
    <property type="entry name" value="DMAP1"/>
    <property type="match status" value="1"/>
</dbReference>
<dbReference type="InterPro" id="IPR009057">
    <property type="entry name" value="Homeodomain-like_sf"/>
</dbReference>
<dbReference type="PANTHER" id="PTHR12855:SF10">
    <property type="entry name" value="DNA METHYLTRANSFERASE 1-ASSOCIATED PROTEIN 1"/>
    <property type="match status" value="1"/>
</dbReference>
<keyword evidence="4" id="KW-0804">Transcription</keyword>
<evidence type="ECO:0000259" key="7">
    <source>
        <dbReference type="SMART" id="SM00717"/>
    </source>
</evidence>
<proteinExistence type="predicted"/>
<evidence type="ECO:0000256" key="3">
    <source>
        <dbReference type="ARBA" id="ARBA00023015"/>
    </source>
</evidence>
<keyword evidence="2" id="KW-0156">Chromatin regulator</keyword>
<sequence length="487" mass="55364">MGGTDAKDILGLPKTPLSLTQEKKSRPQKESHRKPDGISREVYALTGGVAPLMPSIDVTQLKRPPPPDEKVAWQWLPVKSSARKDDLQLYHWVRVVNDVPPTGDYSFAKYNKSVDVLKYTDDEYENHLTDPVWTKEETDQLFELCERFDLRFTVIADRFPLSRTLEELKDRYYSVTRALLRARAQSPSELANHPLIKQPILVFFWRKHLSKYYFSISGHKQEPYDMTRDRERKRALSMVLSQSRHQEKKDAEILAEAKRITEMRLAARRAAEPDVPANENIGSVSPSSNSQLPATAVAPSTLTMADYASTLASLRMLHVYLRTYGLEQMVQAASSAVGLRTIKRVEQTLQDLGVNLKPKVPTKTVCDEHLELRKEILTLLNLQKQLQYKESEGSSHREGTYGAMPDTPKDRVFASEPFGFGGTFLLSPSFQNFMYYFTISNLQGVCLSVFTAERPIKKEPKRKGPGRQSDTPSPAHKRPRKLKASDL</sequence>
<feature type="region of interest" description="Disordered" evidence="6">
    <location>
        <begin position="1"/>
        <end position="39"/>
    </location>
</feature>
<dbReference type="EMBL" id="JADBGQ010000005">
    <property type="protein sequence ID" value="KAG5395493.1"/>
    <property type="molecule type" value="Genomic_DNA"/>
</dbReference>
<feature type="compositionally biased region" description="Basic residues" evidence="6">
    <location>
        <begin position="475"/>
        <end position="487"/>
    </location>
</feature>
<comment type="caution">
    <text evidence="8">The sequence shown here is derived from an EMBL/GenBank/DDBJ whole genome shotgun (WGS) entry which is preliminary data.</text>
</comment>
<name>A0ABQ7M9N3_BRACM</name>
<dbReference type="Gene3D" id="1.10.10.60">
    <property type="entry name" value="Homeodomain-like"/>
    <property type="match status" value="1"/>
</dbReference>
<evidence type="ECO:0000256" key="4">
    <source>
        <dbReference type="ARBA" id="ARBA00023163"/>
    </source>
</evidence>